<dbReference type="RefSeq" id="WP_196293668.1">
    <property type="nucleotide sequence ID" value="NZ_JADQDM010000006.1"/>
</dbReference>
<keyword evidence="4" id="KW-1185">Reference proteome</keyword>
<comment type="caution">
    <text evidence="3">The sequence shown here is derived from an EMBL/GenBank/DDBJ whole genome shotgun (WGS) entry which is preliminary data.</text>
</comment>
<dbReference type="Gene3D" id="2.60.120.1130">
    <property type="match status" value="1"/>
</dbReference>
<sequence>MIISLFFGRGRWLAAAFCLLLSWPALAQPEPIKFGQVDKKDLTAEPFAQDSAAAAVVLCDFGRSRMEGKGAGLQVVFERVTRVKILRKAGFDYATVEIPLYHRDDDQEKVSGLRGFTYNLVNGVVEKTKLEASGAFIEKRTPTTNIQKFTLPNVREGAVIEYAYTLRSDFLFNFQDWTFQQDIPVRWSEYRVSLPVFYKYKIIYQGSRPFDVNESHAGTVGLVLDDRIPAGAGLSAGTSTGTLGITAPTEEHQWVLKNVPAFREEPYMTTARDYLARLDFELTAEQWSATDFRDLTGTWGKINSTLLADEDFGGRLGRSGPLKEPAQALAVLHPTVTARAAAVRQLVMAAVRYDGKDHCFAQEPLRKAYDAHRGSSADVNLLLIAALRDAGIDAQPLILSTRDHGHVNKEFPLLDRFNYVVALVALAGGQDLLVDATEPLLPCGVLPERCLNRVARLVTKQEADGRWVDLTPAQRQVRFQQVALTLDAQGGLSGKVHDERGGYAAAHARAELADQGEKKYLAGLLRRHEGWAVPKLTVGAAETVDKPLSLDYEFTQPAGDNAAAGTLYLSPLSEFGAGQNPFRHEDRAFAVDFGMMQEETLLVTLTLPAGYELASVPKPAVVDLPDNGGRFLYNVASTAPGVVQLTSRLTLRKPVYAAEEYASLRELYGQLLAHQGEKLVIQKKAGG</sequence>
<name>A0ABS0I6T1_9BACT</name>
<dbReference type="Gene3D" id="2.60.40.3140">
    <property type="match status" value="1"/>
</dbReference>
<evidence type="ECO:0000259" key="2">
    <source>
        <dbReference type="Pfam" id="PF12969"/>
    </source>
</evidence>
<dbReference type="Pfam" id="PF12969">
    <property type="entry name" value="DUF3857"/>
    <property type="match status" value="1"/>
</dbReference>
<dbReference type="InterPro" id="IPR024618">
    <property type="entry name" value="DUF3857"/>
</dbReference>
<organism evidence="3 4">
    <name type="scientific">Hymenobacter ruricola</name>
    <dbReference type="NCBI Taxonomy" id="2791023"/>
    <lineage>
        <taxon>Bacteria</taxon>
        <taxon>Pseudomonadati</taxon>
        <taxon>Bacteroidota</taxon>
        <taxon>Cytophagia</taxon>
        <taxon>Cytophagales</taxon>
        <taxon>Hymenobacteraceae</taxon>
        <taxon>Hymenobacter</taxon>
    </lineage>
</organism>
<evidence type="ECO:0000256" key="1">
    <source>
        <dbReference type="SAM" id="SignalP"/>
    </source>
</evidence>
<protein>
    <submittedName>
        <fullName evidence="3">DUF3857 domain-containing protein</fullName>
    </submittedName>
</protein>
<proteinExistence type="predicted"/>
<evidence type="ECO:0000313" key="3">
    <source>
        <dbReference type="EMBL" id="MBF9222224.1"/>
    </source>
</evidence>
<dbReference type="EMBL" id="JADQDM010000006">
    <property type="protein sequence ID" value="MBF9222224.1"/>
    <property type="molecule type" value="Genomic_DNA"/>
</dbReference>
<gene>
    <name evidence="3" type="ORF">I2H31_14035</name>
</gene>
<feature type="domain" description="DUF3857" evidence="2">
    <location>
        <begin position="81"/>
        <end position="207"/>
    </location>
</feature>
<keyword evidence="1" id="KW-0732">Signal</keyword>
<accession>A0ABS0I6T1</accession>
<evidence type="ECO:0000313" key="4">
    <source>
        <dbReference type="Proteomes" id="UP000618931"/>
    </source>
</evidence>
<feature type="signal peptide" evidence="1">
    <location>
        <begin position="1"/>
        <end position="27"/>
    </location>
</feature>
<reference evidence="3 4" key="1">
    <citation type="submission" date="2020-11" db="EMBL/GenBank/DDBJ databases">
        <authorList>
            <person name="Kim M.K."/>
        </authorList>
    </citation>
    <scope>NUCLEOTIDE SEQUENCE [LARGE SCALE GENOMIC DNA]</scope>
    <source>
        <strain evidence="3 4">BT662</strain>
    </source>
</reference>
<dbReference type="Gene3D" id="3.10.620.30">
    <property type="match status" value="1"/>
</dbReference>
<dbReference type="Proteomes" id="UP000618931">
    <property type="component" value="Unassembled WGS sequence"/>
</dbReference>
<feature type="chain" id="PRO_5047289047" evidence="1">
    <location>
        <begin position="28"/>
        <end position="687"/>
    </location>
</feature>